<dbReference type="AlphaFoldDB" id="A0AA38KXL8"/>
<protein>
    <submittedName>
        <fullName evidence="2">Uncharacterized protein</fullName>
    </submittedName>
</protein>
<dbReference type="OMA" id="TMRTSYA"/>
<gene>
    <name evidence="2" type="ORF">KI387_038070</name>
</gene>
<feature type="compositionally biased region" description="Basic and acidic residues" evidence="1">
    <location>
        <begin position="97"/>
        <end position="112"/>
    </location>
</feature>
<reference evidence="2 3" key="1">
    <citation type="journal article" date="2021" name="Nat. Plants">
        <title>The Taxus genome provides insights into paclitaxel biosynthesis.</title>
        <authorList>
            <person name="Xiong X."/>
            <person name="Gou J."/>
            <person name="Liao Q."/>
            <person name="Li Y."/>
            <person name="Zhou Q."/>
            <person name="Bi G."/>
            <person name="Li C."/>
            <person name="Du R."/>
            <person name="Wang X."/>
            <person name="Sun T."/>
            <person name="Guo L."/>
            <person name="Liang H."/>
            <person name="Lu P."/>
            <person name="Wu Y."/>
            <person name="Zhang Z."/>
            <person name="Ro D.K."/>
            <person name="Shang Y."/>
            <person name="Huang S."/>
            <person name="Yan J."/>
        </authorList>
    </citation>
    <scope>NUCLEOTIDE SEQUENCE [LARGE SCALE GENOMIC DNA]</scope>
    <source>
        <strain evidence="2">Ta-2019</strain>
    </source>
</reference>
<evidence type="ECO:0000313" key="3">
    <source>
        <dbReference type="Proteomes" id="UP000824469"/>
    </source>
</evidence>
<comment type="caution">
    <text evidence="2">The sequence shown here is derived from an EMBL/GenBank/DDBJ whole genome shotgun (WGS) entry which is preliminary data.</text>
</comment>
<evidence type="ECO:0000313" key="2">
    <source>
        <dbReference type="EMBL" id="KAH9310159.1"/>
    </source>
</evidence>
<name>A0AA38KXL8_TAXCH</name>
<dbReference type="Proteomes" id="UP000824469">
    <property type="component" value="Unassembled WGS sequence"/>
</dbReference>
<feature type="compositionally biased region" description="Gly residues" evidence="1">
    <location>
        <begin position="119"/>
        <end position="133"/>
    </location>
</feature>
<dbReference type="EMBL" id="JAHRHJ020000007">
    <property type="protein sequence ID" value="KAH9310159.1"/>
    <property type="molecule type" value="Genomic_DNA"/>
</dbReference>
<accession>A0AA38KXL8</accession>
<feature type="region of interest" description="Disordered" evidence="1">
    <location>
        <begin position="97"/>
        <end position="141"/>
    </location>
</feature>
<feature type="non-terminal residue" evidence="2">
    <location>
        <position position="1"/>
    </location>
</feature>
<organism evidence="2 3">
    <name type="scientific">Taxus chinensis</name>
    <name type="common">Chinese yew</name>
    <name type="synonym">Taxus wallichiana var. chinensis</name>
    <dbReference type="NCBI Taxonomy" id="29808"/>
    <lineage>
        <taxon>Eukaryota</taxon>
        <taxon>Viridiplantae</taxon>
        <taxon>Streptophyta</taxon>
        <taxon>Embryophyta</taxon>
        <taxon>Tracheophyta</taxon>
        <taxon>Spermatophyta</taxon>
        <taxon>Pinopsida</taxon>
        <taxon>Pinidae</taxon>
        <taxon>Conifers II</taxon>
        <taxon>Cupressales</taxon>
        <taxon>Taxaceae</taxon>
        <taxon>Taxus</taxon>
    </lineage>
</organism>
<dbReference type="PANTHER" id="PTHR36393">
    <property type="entry name" value="SULFATE ADENYLYLTRANSFERASE SUBUNIT"/>
    <property type="match status" value="1"/>
</dbReference>
<proteinExistence type="predicted"/>
<keyword evidence="3" id="KW-1185">Reference proteome</keyword>
<evidence type="ECO:0000256" key="1">
    <source>
        <dbReference type="SAM" id="MobiDB-lite"/>
    </source>
</evidence>
<dbReference type="PANTHER" id="PTHR36393:SF1">
    <property type="entry name" value="SULFATE ADENYLYLTRANSFERASE SUBUNIT"/>
    <property type="match status" value="1"/>
</dbReference>
<sequence>MQRAIVAPCTPSTSHRAPIGAVKFSPLHRPSCALRLKSSKQGFEAQWKTQLRSSSTSNGRPKIVCLFDGIGKIFGENAKDAARKAFDTVLEGKERAFSKWKEASQKRDRDMGRDDEDGMGGGRRYGGGGGGGSSNPEDEDDWLDTFLASSIFLLM</sequence>